<sequence length="479" mass="46643">MPPRSGTGRFAAAATAVGLLAAAGAVAAAGPWDGGQRTAERVRAAAADRGAYARGAPYGSSLAGPVLAGVPEAPSGGPGEARGVGGAGGSGGAPAAAGLAAALEPLLADAALGPRVSASVVDAATGERLFGSNEAAAVTPASTVKLATSAAALSALGADHRIETAVTLGADGIVLVGGGDPTLTARPAPPGREPTGLPALADATARALKALGTDHTALRYDVSRYTGPVPHPIGPNENLAPVSALMVDEGRLDDSDHGPADRTDDPAGDAARKFAALLGERGVRVEGEPAEGRSPAGARRLAAVSSAPLADLVERALTQSDNDIAEALARQTALADGQPASFEGAGRAVAARLARLGLPMAGTRFADGSGLDRGDRVSADLLARLLARAGDRGAPELRAVLTGLPVAGFSGTLQGRVAGGRGVVRAKTGTLTGVNALAGTAVAGGGRLLTFAFLADGTADSEGAQRALDGLAAAVAAAR</sequence>
<dbReference type="EMBL" id="VOKX01000015">
    <property type="protein sequence ID" value="KAB7847864.1"/>
    <property type="molecule type" value="Genomic_DNA"/>
</dbReference>
<evidence type="ECO:0000256" key="3">
    <source>
        <dbReference type="SAM" id="MobiDB-lite"/>
    </source>
</evidence>
<comment type="similarity">
    <text evidence="1">Belongs to the peptidase S13 family.</text>
</comment>
<comment type="caution">
    <text evidence="5">The sequence shown here is derived from an EMBL/GenBank/DDBJ whole genome shotgun (WGS) entry which is preliminary data.</text>
</comment>
<feature type="chain" id="PRO_5024875615" evidence="4">
    <location>
        <begin position="28"/>
        <end position="479"/>
    </location>
</feature>
<keyword evidence="5" id="KW-0121">Carboxypeptidase</keyword>
<dbReference type="Gene3D" id="3.40.710.10">
    <property type="entry name" value="DD-peptidase/beta-lactamase superfamily"/>
    <property type="match status" value="2"/>
</dbReference>
<dbReference type="GO" id="GO:0000270">
    <property type="term" value="P:peptidoglycan metabolic process"/>
    <property type="evidence" value="ECO:0007669"/>
    <property type="project" value="TreeGrafter"/>
</dbReference>
<dbReference type="InterPro" id="IPR000667">
    <property type="entry name" value="Peptidase_S13"/>
</dbReference>
<dbReference type="Pfam" id="PF02113">
    <property type="entry name" value="Peptidase_S13"/>
    <property type="match status" value="2"/>
</dbReference>
<evidence type="ECO:0000256" key="1">
    <source>
        <dbReference type="ARBA" id="ARBA00006096"/>
    </source>
</evidence>
<dbReference type="PANTHER" id="PTHR30023">
    <property type="entry name" value="D-ALANYL-D-ALANINE CARBOXYPEPTIDASE"/>
    <property type="match status" value="1"/>
</dbReference>
<reference evidence="5 6" key="1">
    <citation type="journal article" date="2019" name="Microb. Cell Fact.">
        <title>Exploring novel herbicidin analogues by transcriptional regulator overexpression and MS/MS molecular networking.</title>
        <authorList>
            <person name="Shi Y."/>
            <person name="Gu R."/>
            <person name="Li Y."/>
            <person name="Wang X."/>
            <person name="Ren W."/>
            <person name="Li X."/>
            <person name="Wang L."/>
            <person name="Xie Y."/>
            <person name="Hong B."/>
        </authorList>
    </citation>
    <scope>NUCLEOTIDE SEQUENCE [LARGE SCALE GENOMIC DNA]</scope>
    <source>
        <strain evidence="5 6">US-43</strain>
    </source>
</reference>
<dbReference type="InterPro" id="IPR012338">
    <property type="entry name" value="Beta-lactam/transpept-like"/>
</dbReference>
<evidence type="ECO:0000256" key="2">
    <source>
        <dbReference type="ARBA" id="ARBA00022801"/>
    </source>
</evidence>
<gene>
    <name evidence="5" type="primary">dacB</name>
    <name evidence="5" type="ORF">FRZ00_10605</name>
</gene>
<dbReference type="EC" id="3.4.16.4" evidence="5"/>
<keyword evidence="4" id="KW-0732">Signal</keyword>
<dbReference type="GO" id="GO:0009002">
    <property type="term" value="F:serine-type D-Ala-D-Ala carboxypeptidase activity"/>
    <property type="evidence" value="ECO:0007669"/>
    <property type="project" value="UniProtKB-EC"/>
</dbReference>
<evidence type="ECO:0000256" key="4">
    <source>
        <dbReference type="SAM" id="SignalP"/>
    </source>
</evidence>
<organism evidence="5 6">
    <name type="scientific">Streptomyces mobaraensis</name>
    <name type="common">Streptoverticillium mobaraense</name>
    <dbReference type="NCBI Taxonomy" id="35621"/>
    <lineage>
        <taxon>Bacteria</taxon>
        <taxon>Bacillati</taxon>
        <taxon>Actinomycetota</taxon>
        <taxon>Actinomycetes</taxon>
        <taxon>Kitasatosporales</taxon>
        <taxon>Streptomycetaceae</taxon>
        <taxon>Streptomyces</taxon>
    </lineage>
</organism>
<dbReference type="OrthoDB" id="56883at2"/>
<feature type="signal peptide" evidence="4">
    <location>
        <begin position="1"/>
        <end position="27"/>
    </location>
</feature>
<evidence type="ECO:0000313" key="6">
    <source>
        <dbReference type="Proteomes" id="UP000327000"/>
    </source>
</evidence>
<protein>
    <submittedName>
        <fullName evidence="5">D-alanyl-D-alanine carboxypeptidase/D-alanyl-D-alanine-endopeptidase</fullName>
        <ecNumber evidence="5">3.4.16.4</ecNumber>
    </submittedName>
</protein>
<dbReference type="AlphaFoldDB" id="A0A5N5WBN3"/>
<evidence type="ECO:0000313" key="5">
    <source>
        <dbReference type="EMBL" id="KAB7847864.1"/>
    </source>
</evidence>
<dbReference type="GO" id="GO:0006508">
    <property type="term" value="P:proteolysis"/>
    <property type="evidence" value="ECO:0007669"/>
    <property type="project" value="InterPro"/>
</dbReference>
<proteinExistence type="inferred from homology"/>
<dbReference type="SUPFAM" id="SSF56601">
    <property type="entry name" value="beta-lactamase/transpeptidase-like"/>
    <property type="match status" value="1"/>
</dbReference>
<keyword evidence="2 5" id="KW-0378">Hydrolase</keyword>
<dbReference type="PRINTS" id="PR00922">
    <property type="entry name" value="DADACBPTASE3"/>
</dbReference>
<keyword evidence="5" id="KW-0645">Protease</keyword>
<feature type="compositionally biased region" description="Gly residues" evidence="3">
    <location>
        <begin position="76"/>
        <end position="89"/>
    </location>
</feature>
<feature type="region of interest" description="Disordered" evidence="3">
    <location>
        <begin position="69"/>
        <end position="89"/>
    </location>
</feature>
<name>A0A5N5WBN3_STRMB</name>
<dbReference type="Proteomes" id="UP000327000">
    <property type="component" value="Unassembled WGS sequence"/>
</dbReference>
<dbReference type="NCBIfam" id="TIGR00666">
    <property type="entry name" value="PBP4"/>
    <property type="match status" value="1"/>
</dbReference>
<dbReference type="PANTHER" id="PTHR30023:SF0">
    <property type="entry name" value="PENICILLIN-SENSITIVE CARBOXYPEPTIDASE A"/>
    <property type="match status" value="1"/>
</dbReference>
<keyword evidence="6" id="KW-1185">Reference proteome</keyword>
<accession>A0A5N5WBN3</accession>